<dbReference type="Pfam" id="PF25973">
    <property type="entry name" value="BSH_CzcB"/>
    <property type="match status" value="1"/>
</dbReference>
<feature type="domain" description="Multidrug resistance protein MdtA-like C-terminal permuted SH3" evidence="4">
    <location>
        <begin position="311"/>
        <end position="351"/>
    </location>
</feature>
<comment type="caution">
    <text evidence="6">The sequence shown here is derived from an EMBL/GenBank/DDBJ whole genome shotgun (WGS) entry which is preliminary data.</text>
</comment>
<proteinExistence type="inferred from homology"/>
<dbReference type="HOGENOM" id="CLU_018816_1_4_6"/>
<dbReference type="STRING" id="87626.PTD2_09903"/>
<evidence type="ECO:0000259" key="3">
    <source>
        <dbReference type="Pfam" id="PF25954"/>
    </source>
</evidence>
<gene>
    <name evidence="6" type="ORF">PTD2_09903</name>
</gene>
<dbReference type="SUPFAM" id="SSF111369">
    <property type="entry name" value="HlyD-like secretion proteins"/>
    <property type="match status" value="1"/>
</dbReference>
<dbReference type="PANTHER" id="PTHR30469:SF15">
    <property type="entry name" value="HLYD FAMILY OF SECRETION PROTEINS"/>
    <property type="match status" value="1"/>
</dbReference>
<dbReference type="GO" id="GO:0015562">
    <property type="term" value="F:efflux transmembrane transporter activity"/>
    <property type="evidence" value="ECO:0007669"/>
    <property type="project" value="TreeGrafter"/>
</dbReference>
<dbReference type="EMBL" id="AAOH01000008">
    <property type="protein sequence ID" value="EAR26885.1"/>
    <property type="molecule type" value="Genomic_DNA"/>
</dbReference>
<dbReference type="RefSeq" id="WP_009839128.1">
    <property type="nucleotide sequence ID" value="NZ_AAOH01000008.1"/>
</dbReference>
<organism evidence="6 7">
    <name type="scientific">Pseudoalteromonas tunicata D2</name>
    <dbReference type="NCBI Taxonomy" id="87626"/>
    <lineage>
        <taxon>Bacteria</taxon>
        <taxon>Pseudomonadati</taxon>
        <taxon>Pseudomonadota</taxon>
        <taxon>Gammaproteobacteria</taxon>
        <taxon>Alteromonadales</taxon>
        <taxon>Pseudoalteromonadaceae</taxon>
        <taxon>Pseudoalteromonas</taxon>
    </lineage>
</organism>
<evidence type="ECO:0000256" key="2">
    <source>
        <dbReference type="SAM" id="Coils"/>
    </source>
</evidence>
<dbReference type="InterPro" id="IPR058627">
    <property type="entry name" value="MdtA-like_C"/>
</dbReference>
<dbReference type="eggNOG" id="COG0845">
    <property type="taxonomic scope" value="Bacteria"/>
</dbReference>
<evidence type="ECO:0000259" key="4">
    <source>
        <dbReference type="Pfam" id="PF25967"/>
    </source>
</evidence>
<evidence type="ECO:0000256" key="1">
    <source>
        <dbReference type="ARBA" id="ARBA00009477"/>
    </source>
</evidence>
<evidence type="ECO:0000259" key="5">
    <source>
        <dbReference type="Pfam" id="PF25973"/>
    </source>
</evidence>
<evidence type="ECO:0000313" key="6">
    <source>
        <dbReference type="EMBL" id="EAR26885.1"/>
    </source>
</evidence>
<dbReference type="NCBIfam" id="TIGR01730">
    <property type="entry name" value="RND_mfp"/>
    <property type="match status" value="1"/>
</dbReference>
<dbReference type="Gene3D" id="1.10.287.470">
    <property type="entry name" value="Helix hairpin bin"/>
    <property type="match status" value="1"/>
</dbReference>
<dbReference type="Pfam" id="PF25954">
    <property type="entry name" value="Beta-barrel_RND_2"/>
    <property type="match status" value="1"/>
</dbReference>
<dbReference type="Gene3D" id="2.40.30.170">
    <property type="match status" value="1"/>
</dbReference>
<reference evidence="6 7" key="1">
    <citation type="submission" date="2006-02" db="EMBL/GenBank/DDBJ databases">
        <authorList>
            <person name="Moran M.A."/>
            <person name="Kjelleberg S."/>
            <person name="Egan S."/>
            <person name="Saunders N."/>
            <person name="Thomas T."/>
            <person name="Ferriera S."/>
            <person name="Johnson J."/>
            <person name="Kravitz S."/>
            <person name="Halpern A."/>
            <person name="Remington K."/>
            <person name="Beeson K."/>
            <person name="Tran B."/>
            <person name="Rogers Y.-H."/>
            <person name="Friedman R."/>
            <person name="Venter J.C."/>
        </authorList>
    </citation>
    <scope>NUCLEOTIDE SEQUENCE [LARGE SCALE GENOMIC DNA]</scope>
    <source>
        <strain evidence="6 7">D2</strain>
    </source>
</reference>
<accession>A4CE73</accession>
<dbReference type="Pfam" id="PF25967">
    <property type="entry name" value="RND-MFP_C"/>
    <property type="match status" value="1"/>
</dbReference>
<comment type="similarity">
    <text evidence="1">Belongs to the membrane fusion protein (MFP) (TC 8.A.1) family.</text>
</comment>
<dbReference type="OrthoDB" id="5730196at2"/>
<dbReference type="AlphaFoldDB" id="A4CE73"/>
<dbReference type="Gene3D" id="2.40.420.20">
    <property type="match status" value="1"/>
</dbReference>
<name>A4CE73_9GAMM</name>
<dbReference type="Proteomes" id="UP000006201">
    <property type="component" value="Unassembled WGS sequence"/>
</dbReference>
<keyword evidence="7" id="KW-1185">Reference proteome</keyword>
<feature type="domain" description="CzcB-like barrel-sandwich hybrid" evidence="5">
    <location>
        <begin position="74"/>
        <end position="211"/>
    </location>
</feature>
<dbReference type="GO" id="GO:1990281">
    <property type="term" value="C:efflux pump complex"/>
    <property type="evidence" value="ECO:0007669"/>
    <property type="project" value="TreeGrafter"/>
</dbReference>
<dbReference type="InterPro" id="IPR006143">
    <property type="entry name" value="RND_pump_MFP"/>
</dbReference>
<dbReference type="InterPro" id="IPR058647">
    <property type="entry name" value="BSH_CzcB-like"/>
</dbReference>
<dbReference type="InterPro" id="IPR058792">
    <property type="entry name" value="Beta-barrel_RND_2"/>
</dbReference>
<sequence>MSIQVKNKWLMPVVAIGLLLVLIAMMADLFSDKVSPDNTVAQVSFTGKTQVVTVQAVEQTEYVPATVIAKQNTVISSRILAPIKTFAVRAGQVVEQGDLLIELEDGQLKAQVAQAKARLDAVNSQLAQAQLQLNRAITLREQGLTAINDLDVAKTNFAELQASRNSAAEQLEQAQVGLSYSQIRAPIAGKVVDRMAEPGDTVSPGQVLLSIYNPQSLQIEAAVREQKAVSLKLGQSLAVEVASLNIKGQARVAEIVPVADSSARSFLVKLEFANDVRLMPGMYARVSLPSSSETLVVINPQLITQFGQLNMVKVLNNNQVERRFIRTGIVLGENKVVVLSGLNAGELLVLEE</sequence>
<feature type="coiled-coil region" evidence="2">
    <location>
        <begin position="112"/>
        <end position="139"/>
    </location>
</feature>
<evidence type="ECO:0000313" key="7">
    <source>
        <dbReference type="Proteomes" id="UP000006201"/>
    </source>
</evidence>
<feature type="domain" description="CusB-like beta-barrel" evidence="3">
    <location>
        <begin position="219"/>
        <end position="290"/>
    </location>
</feature>
<dbReference type="Gene3D" id="2.40.50.100">
    <property type="match status" value="1"/>
</dbReference>
<dbReference type="PANTHER" id="PTHR30469">
    <property type="entry name" value="MULTIDRUG RESISTANCE PROTEIN MDTA"/>
    <property type="match status" value="1"/>
</dbReference>
<protein>
    <submittedName>
        <fullName evidence="6">Putative multidrug efflux system (AcrA/AcrE family) protein</fullName>
    </submittedName>
</protein>
<keyword evidence="2" id="KW-0175">Coiled coil</keyword>